<dbReference type="Pfam" id="PF13398">
    <property type="entry name" value="Peptidase_M50B"/>
    <property type="match status" value="1"/>
</dbReference>
<name>A0A077UHT0_9STAP</name>
<gene>
    <name evidence="2" type="ORF">ERS140147_01118</name>
</gene>
<dbReference type="RefSeq" id="WP_047530271.1">
    <property type="nucleotide sequence ID" value="NZ_CCEH01000007.1"/>
</dbReference>
<feature type="transmembrane region" description="Helical" evidence="1">
    <location>
        <begin position="14"/>
        <end position="32"/>
    </location>
</feature>
<protein>
    <submittedName>
        <fullName evidence="2">Membrane spanning protein</fullName>
    </submittedName>
</protein>
<dbReference type="AlphaFoldDB" id="A0A077UHT0"/>
<evidence type="ECO:0000313" key="2">
    <source>
        <dbReference type="EMBL" id="CDR27999.1"/>
    </source>
</evidence>
<feature type="transmembrane region" description="Helical" evidence="1">
    <location>
        <begin position="125"/>
        <end position="142"/>
    </location>
</feature>
<evidence type="ECO:0000256" key="1">
    <source>
        <dbReference type="SAM" id="Phobius"/>
    </source>
</evidence>
<evidence type="ECO:0000313" key="3">
    <source>
        <dbReference type="Proteomes" id="UP000044616"/>
    </source>
</evidence>
<organism evidence="2 3">
    <name type="scientific">Staphylococcus schweitzeri</name>
    <dbReference type="NCBI Taxonomy" id="1654388"/>
    <lineage>
        <taxon>Bacteria</taxon>
        <taxon>Bacillati</taxon>
        <taxon>Bacillota</taxon>
        <taxon>Bacilli</taxon>
        <taxon>Bacillales</taxon>
        <taxon>Staphylococcaceae</taxon>
        <taxon>Staphylococcus</taxon>
    </lineage>
</organism>
<keyword evidence="1" id="KW-0472">Membrane</keyword>
<dbReference type="InterPro" id="IPR049500">
    <property type="entry name" value="Peptidase_M50B-like"/>
</dbReference>
<dbReference type="EMBL" id="CCEH01000007">
    <property type="protein sequence ID" value="CDR27999.1"/>
    <property type="molecule type" value="Genomic_DNA"/>
</dbReference>
<feature type="transmembrane region" description="Helical" evidence="1">
    <location>
        <begin position="149"/>
        <end position="165"/>
    </location>
</feature>
<sequence>MNYLTNFLKTTTELNIYIIVFVAIIYIVVHQFRHKPILNYLDIILNYIPVLTHEFGHVLFNKIAGGRAKDLVIVTSPRERQLTLQQGFAVTQSRHLAGQWLTTLGGYLMPPMMLLIGLASSHYQIPSIFIFSYLLIFIYFLILTSRKGTPIIVITLISIMLYFILKDDNVLAIQMIVTISYQFILGVLLGEVLQSSWTISKLTFQRRSPQWDGSALKDLSHVPIFIYSTIWIIFNLYTVNILLKYTHLIS</sequence>
<proteinExistence type="predicted"/>
<accession>A0A077UHT0</accession>
<feature type="transmembrane region" description="Helical" evidence="1">
    <location>
        <begin position="224"/>
        <end position="243"/>
    </location>
</feature>
<feature type="transmembrane region" description="Helical" evidence="1">
    <location>
        <begin position="100"/>
        <end position="119"/>
    </location>
</feature>
<feature type="transmembrane region" description="Helical" evidence="1">
    <location>
        <begin position="171"/>
        <end position="193"/>
    </location>
</feature>
<dbReference type="Proteomes" id="UP000044616">
    <property type="component" value="Unassembled WGS sequence"/>
</dbReference>
<keyword evidence="1" id="KW-0812">Transmembrane</keyword>
<reference evidence="2 3" key="1">
    <citation type="submission" date="2014-05" db="EMBL/GenBank/DDBJ databases">
        <authorList>
            <person name="Aslett A.Martin."/>
            <person name="De Silva Nishadi"/>
        </authorList>
    </citation>
    <scope>NUCLEOTIDE SEQUENCE [LARGE SCALE GENOMIC DNA]</scope>
</reference>
<keyword evidence="1" id="KW-1133">Transmembrane helix</keyword>